<keyword evidence="2" id="KW-1185">Reference proteome</keyword>
<sequence>MKDLKRFLNIKGDDEDLVTHKKRKTAPPPAPTKAGPQQALSSEDSKTTVSVKTEGTVQHPLTNTNHTPQPHPLHQVPPNVRLPASKVPDMELVSLEKVQHEKESALRTGVKDKLRTRAASDKEWVNFTDNPYIPFCEYFDPDGTTRNSLSIIQPSHAAYSSITTAYPPTADSQLSFPMASPLGYNSRAESSSYLLTTEFTDDGDLKVIDKQLDKNDPNPNEKYPIPRGSAVSLRKRVGRGGRILVDRKGLVRRPKTLDSIYDASPTSEEFQDELKSWSEISTFGELNLDDVFEKGELLARVERLEDRYKYDSDIHFDNSDYAGGDPSRLNGISEETQSIRFGSMLMSKAYDSYWDAFKLRQQHLTKMQKVLQQQQAQQHAQQQQQQQAQQAHQHAHQVQQQQRQAMQHAAAANGHNHAQAAVAAAAAGKPPVKANGAMYTHAEIVAMGRALQSQQQRQVPANHAAATSGMHGLPQQQPYSGAYQQSAVNSQQQQLVAGLTNATRLTQQQQQQLRQQQLQQQMRVNNGTMVTGGMGTNHQINRASPVSSALGYELSGTDKLVNGVKINGGVVNKDLNNMYMNAKGIMTLPTGVRIPMRTAGGAGGQAAMNKPGQTVPQQAQPAQQQQQSATQSQIHLG</sequence>
<evidence type="ECO:0000313" key="1">
    <source>
        <dbReference type="EMBL" id="KAF5095535.1"/>
    </source>
</evidence>
<proteinExistence type="predicted"/>
<evidence type="ECO:0000313" key="2">
    <source>
        <dbReference type="Proteomes" id="UP000744676"/>
    </source>
</evidence>
<comment type="caution">
    <text evidence="1">The sequence shown here is derived from an EMBL/GenBank/DDBJ whole genome shotgun (WGS) entry which is preliminary data.</text>
</comment>
<gene>
    <name evidence="1" type="ORF">D0Z00_003110</name>
</gene>
<dbReference type="Proteomes" id="UP000744676">
    <property type="component" value="Unassembled WGS sequence"/>
</dbReference>
<name>A0ACB6V281_9ASCO</name>
<organism evidence="1 2">
    <name type="scientific">Geotrichum galactomycetum</name>
    <dbReference type="NCBI Taxonomy" id="27317"/>
    <lineage>
        <taxon>Eukaryota</taxon>
        <taxon>Fungi</taxon>
        <taxon>Dikarya</taxon>
        <taxon>Ascomycota</taxon>
        <taxon>Saccharomycotina</taxon>
        <taxon>Dipodascomycetes</taxon>
        <taxon>Dipodascales</taxon>
        <taxon>Dipodascaceae</taxon>
        <taxon>Geotrichum</taxon>
    </lineage>
</organism>
<dbReference type="EMBL" id="QVQA01000121">
    <property type="protein sequence ID" value="KAF5095535.1"/>
    <property type="molecule type" value="Genomic_DNA"/>
</dbReference>
<accession>A0ACB6V281</accession>
<reference evidence="1 2" key="1">
    <citation type="journal article" date="2020" name="Front. Microbiol.">
        <title>Phenotypic and Genetic Characterization of the Cheese Ripening Yeast Geotrichum candidum.</title>
        <authorList>
            <person name="Perkins V."/>
            <person name="Vignola S."/>
            <person name="Lessard M.H."/>
            <person name="Plante P.L."/>
            <person name="Corbeil J."/>
            <person name="Dugat-Bony E."/>
            <person name="Frenette M."/>
            <person name="Labrie S."/>
        </authorList>
    </citation>
    <scope>NUCLEOTIDE SEQUENCE [LARGE SCALE GENOMIC DNA]</scope>
    <source>
        <strain evidence="1 2">LMA-1147</strain>
    </source>
</reference>
<protein>
    <submittedName>
        <fullName evidence="1">Uncharacterized protein</fullName>
    </submittedName>
</protein>